<keyword evidence="2" id="KW-1133">Transmembrane helix</keyword>
<gene>
    <name evidence="3" type="ORF">TsocGM_21745</name>
</gene>
<sequence length="151" mass="16090">MSTPTEHPDPNPSATPQPDPTPAAPAAPAGKPKAKVSPTRNAISLVLLIVLVVIGGLELLALFQFNGAVDKLDQALEANEQDLLPRTTVEEILGKEPDGPLQDAEIGTQSTTYTWRGALRHHKLTAYYSRGESPGLVKYEIGDAEAETPTD</sequence>
<keyword evidence="2" id="KW-0812">Transmembrane</keyword>
<protein>
    <submittedName>
        <fullName evidence="3">Uncharacterized protein</fullName>
    </submittedName>
</protein>
<accession>A0A432MEC7</accession>
<evidence type="ECO:0000313" key="4">
    <source>
        <dbReference type="Proteomes" id="UP000280296"/>
    </source>
</evidence>
<dbReference type="Proteomes" id="UP000280296">
    <property type="component" value="Unassembled WGS sequence"/>
</dbReference>
<reference evidence="3 4" key="1">
    <citation type="submission" date="2018-12" db="EMBL/GenBank/DDBJ databases">
        <authorList>
            <person name="Toschakov S.V."/>
        </authorList>
    </citation>
    <scope>NUCLEOTIDE SEQUENCE [LARGE SCALE GENOMIC DNA]</scope>
    <source>
        <strain evidence="3 4">GM2012</strain>
    </source>
</reference>
<name>A0A432MEC7_9BACT</name>
<comment type="caution">
    <text evidence="3">The sequence shown here is derived from an EMBL/GenBank/DDBJ whole genome shotgun (WGS) entry which is preliminary data.</text>
</comment>
<dbReference type="RefSeq" id="WP_126727566.1">
    <property type="nucleotide sequence ID" value="NZ_RYZH01000057.1"/>
</dbReference>
<reference evidence="3 4" key="2">
    <citation type="submission" date="2019-01" db="EMBL/GenBank/DDBJ databases">
        <title>Tautonia sociabilis, a novel thermotolerant planctomycete of Isosphaeraceae family, isolated from a 4000 m deep subterranean habitat.</title>
        <authorList>
            <person name="Kovaleva O.L."/>
            <person name="Elcheninov A.G."/>
            <person name="Van Heerden E."/>
            <person name="Toshchakov S.V."/>
            <person name="Novikov A."/>
            <person name="Bonch-Osmolovskaya E.A."/>
            <person name="Kublanov I.V."/>
        </authorList>
    </citation>
    <scope>NUCLEOTIDE SEQUENCE [LARGE SCALE GENOMIC DNA]</scope>
    <source>
        <strain evidence="3 4">GM2012</strain>
    </source>
</reference>
<dbReference type="OrthoDB" id="9899004at2"/>
<feature type="compositionally biased region" description="Low complexity" evidence="1">
    <location>
        <begin position="26"/>
        <end position="35"/>
    </location>
</feature>
<organism evidence="3 4">
    <name type="scientific">Tautonia sociabilis</name>
    <dbReference type="NCBI Taxonomy" id="2080755"/>
    <lineage>
        <taxon>Bacteria</taxon>
        <taxon>Pseudomonadati</taxon>
        <taxon>Planctomycetota</taxon>
        <taxon>Planctomycetia</taxon>
        <taxon>Isosphaerales</taxon>
        <taxon>Isosphaeraceae</taxon>
        <taxon>Tautonia</taxon>
    </lineage>
</organism>
<feature type="compositionally biased region" description="Pro residues" evidence="1">
    <location>
        <begin position="10"/>
        <end position="25"/>
    </location>
</feature>
<proteinExistence type="predicted"/>
<evidence type="ECO:0000256" key="1">
    <source>
        <dbReference type="SAM" id="MobiDB-lite"/>
    </source>
</evidence>
<dbReference type="EMBL" id="RYZH01000057">
    <property type="protein sequence ID" value="RUL83659.1"/>
    <property type="molecule type" value="Genomic_DNA"/>
</dbReference>
<feature type="region of interest" description="Disordered" evidence="1">
    <location>
        <begin position="1"/>
        <end position="35"/>
    </location>
</feature>
<keyword evidence="2" id="KW-0472">Membrane</keyword>
<feature type="transmembrane region" description="Helical" evidence="2">
    <location>
        <begin position="42"/>
        <end position="63"/>
    </location>
</feature>
<keyword evidence="4" id="KW-1185">Reference proteome</keyword>
<evidence type="ECO:0000313" key="3">
    <source>
        <dbReference type="EMBL" id="RUL83659.1"/>
    </source>
</evidence>
<dbReference type="AlphaFoldDB" id="A0A432MEC7"/>
<evidence type="ECO:0000256" key="2">
    <source>
        <dbReference type="SAM" id="Phobius"/>
    </source>
</evidence>